<dbReference type="AlphaFoldDB" id="A0A0E9T646"/>
<reference evidence="1" key="1">
    <citation type="submission" date="2014-11" db="EMBL/GenBank/DDBJ databases">
        <authorList>
            <person name="Amaro Gonzalez C."/>
        </authorList>
    </citation>
    <scope>NUCLEOTIDE SEQUENCE</scope>
</reference>
<evidence type="ECO:0000313" key="1">
    <source>
        <dbReference type="EMBL" id="JAH48872.1"/>
    </source>
</evidence>
<protein>
    <submittedName>
        <fullName evidence="1">Uncharacterized protein</fullName>
    </submittedName>
</protein>
<proteinExistence type="predicted"/>
<accession>A0A0E9T646</accession>
<sequence>MARDMKFLLKYTLQQLRQQYFLPSGQLSQSSSGGPD</sequence>
<dbReference type="EMBL" id="GBXM01059705">
    <property type="protein sequence ID" value="JAH48872.1"/>
    <property type="molecule type" value="Transcribed_RNA"/>
</dbReference>
<organism evidence="1">
    <name type="scientific">Anguilla anguilla</name>
    <name type="common">European freshwater eel</name>
    <name type="synonym">Muraena anguilla</name>
    <dbReference type="NCBI Taxonomy" id="7936"/>
    <lineage>
        <taxon>Eukaryota</taxon>
        <taxon>Metazoa</taxon>
        <taxon>Chordata</taxon>
        <taxon>Craniata</taxon>
        <taxon>Vertebrata</taxon>
        <taxon>Euteleostomi</taxon>
        <taxon>Actinopterygii</taxon>
        <taxon>Neopterygii</taxon>
        <taxon>Teleostei</taxon>
        <taxon>Anguilliformes</taxon>
        <taxon>Anguillidae</taxon>
        <taxon>Anguilla</taxon>
    </lineage>
</organism>
<reference evidence="1" key="2">
    <citation type="journal article" date="2015" name="Fish Shellfish Immunol.">
        <title>Early steps in the European eel (Anguilla anguilla)-Vibrio vulnificus interaction in the gills: Role of the RtxA13 toxin.</title>
        <authorList>
            <person name="Callol A."/>
            <person name="Pajuelo D."/>
            <person name="Ebbesson L."/>
            <person name="Teles M."/>
            <person name="MacKenzie S."/>
            <person name="Amaro C."/>
        </authorList>
    </citation>
    <scope>NUCLEOTIDE SEQUENCE</scope>
</reference>
<name>A0A0E9T646_ANGAN</name>